<name>A0A0F9VNU4_9ZZZZ</name>
<evidence type="ECO:0000313" key="1">
    <source>
        <dbReference type="EMBL" id="KKN75156.1"/>
    </source>
</evidence>
<comment type="caution">
    <text evidence="1">The sequence shown here is derived from an EMBL/GenBank/DDBJ whole genome shotgun (WGS) entry which is preliminary data.</text>
</comment>
<accession>A0A0F9VNU4</accession>
<protein>
    <submittedName>
        <fullName evidence="1">Uncharacterized protein</fullName>
    </submittedName>
</protein>
<sequence length="85" mass="9927">MLSKQEEIREELAMVLCHIDGKYWNDLTLVEVGDYIKKTERVAIKVDRELPERMFIDGYGYLQDHSAQSILDKSGHTAWESLIKE</sequence>
<dbReference type="AlphaFoldDB" id="A0A0F9VNU4"/>
<proteinExistence type="predicted"/>
<gene>
    <name evidence="1" type="ORF">LCGC14_0383150</name>
</gene>
<organism evidence="1">
    <name type="scientific">marine sediment metagenome</name>
    <dbReference type="NCBI Taxonomy" id="412755"/>
    <lineage>
        <taxon>unclassified sequences</taxon>
        <taxon>metagenomes</taxon>
        <taxon>ecological metagenomes</taxon>
    </lineage>
</organism>
<reference evidence="1" key="1">
    <citation type="journal article" date="2015" name="Nature">
        <title>Complex archaea that bridge the gap between prokaryotes and eukaryotes.</title>
        <authorList>
            <person name="Spang A."/>
            <person name="Saw J.H."/>
            <person name="Jorgensen S.L."/>
            <person name="Zaremba-Niedzwiedzka K."/>
            <person name="Martijn J."/>
            <person name="Lind A.E."/>
            <person name="van Eijk R."/>
            <person name="Schleper C."/>
            <person name="Guy L."/>
            <person name="Ettema T.J."/>
        </authorList>
    </citation>
    <scope>NUCLEOTIDE SEQUENCE</scope>
</reference>
<dbReference type="EMBL" id="LAZR01000314">
    <property type="protein sequence ID" value="KKN75156.1"/>
    <property type="molecule type" value="Genomic_DNA"/>
</dbReference>